<name>G0MMC3_CAEBE</name>
<dbReference type="InterPro" id="IPR000210">
    <property type="entry name" value="BTB/POZ_dom"/>
</dbReference>
<gene>
    <name evidence="8" type="ORF">CAEBREN_03636</name>
</gene>
<dbReference type="PROSITE" id="PS50252">
    <property type="entry name" value="TBOX_3"/>
    <property type="match status" value="1"/>
</dbReference>
<evidence type="ECO:0000256" key="4">
    <source>
        <dbReference type="ARBA" id="ARBA00023242"/>
    </source>
</evidence>
<dbReference type="InterPro" id="IPR036960">
    <property type="entry name" value="T-box_sf"/>
</dbReference>
<dbReference type="AlphaFoldDB" id="G0MMC3"/>
<dbReference type="Proteomes" id="UP000008068">
    <property type="component" value="Unassembled WGS sequence"/>
</dbReference>
<dbReference type="InterPro" id="IPR008967">
    <property type="entry name" value="p53-like_TF_DNA-bd_sf"/>
</dbReference>
<evidence type="ECO:0000256" key="6">
    <source>
        <dbReference type="SAM" id="MobiDB-lite"/>
    </source>
</evidence>
<dbReference type="GO" id="GO:0003700">
    <property type="term" value="F:DNA-binding transcription factor activity"/>
    <property type="evidence" value="ECO:0007669"/>
    <property type="project" value="InterPro"/>
</dbReference>
<dbReference type="SUPFAM" id="SSF49417">
    <property type="entry name" value="p53-like transcription factors"/>
    <property type="match status" value="1"/>
</dbReference>
<dbReference type="GO" id="GO:0045893">
    <property type="term" value="P:positive regulation of DNA-templated transcription"/>
    <property type="evidence" value="ECO:0007669"/>
    <property type="project" value="InterPro"/>
</dbReference>
<accession>G0MMC3</accession>
<evidence type="ECO:0000259" key="7">
    <source>
        <dbReference type="PROSITE" id="PS50252"/>
    </source>
</evidence>
<keyword evidence="1" id="KW-0805">Transcription regulation</keyword>
<evidence type="ECO:0000256" key="1">
    <source>
        <dbReference type="ARBA" id="ARBA00023015"/>
    </source>
</evidence>
<feature type="region of interest" description="Disordered" evidence="6">
    <location>
        <begin position="86"/>
        <end position="125"/>
    </location>
</feature>
<dbReference type="Pfam" id="PF00907">
    <property type="entry name" value="T-box"/>
    <property type="match status" value="1"/>
</dbReference>
<evidence type="ECO:0000313" key="9">
    <source>
        <dbReference type="Proteomes" id="UP000008068"/>
    </source>
</evidence>
<reference evidence="9" key="1">
    <citation type="submission" date="2011-07" db="EMBL/GenBank/DDBJ databases">
        <authorList>
            <consortium name="Caenorhabditis brenneri Sequencing and Analysis Consortium"/>
            <person name="Wilson R.K."/>
        </authorList>
    </citation>
    <scope>NUCLEOTIDE SEQUENCE [LARGE SCALE GENOMIC DNA]</scope>
    <source>
        <strain evidence="9">PB2801</strain>
    </source>
</reference>
<dbReference type="InterPro" id="IPR046360">
    <property type="entry name" value="T-box_DNA-bd"/>
</dbReference>
<feature type="compositionally biased region" description="Low complexity" evidence="6">
    <location>
        <begin position="101"/>
        <end position="121"/>
    </location>
</feature>
<evidence type="ECO:0000256" key="2">
    <source>
        <dbReference type="ARBA" id="ARBA00023125"/>
    </source>
</evidence>
<comment type="subcellular location">
    <subcellularLocation>
        <location evidence="5">Nucleus</location>
    </subcellularLocation>
</comment>
<keyword evidence="2 5" id="KW-0238">DNA-binding</keyword>
<proteinExistence type="predicted"/>
<keyword evidence="4 5" id="KW-0539">Nucleus</keyword>
<dbReference type="Gene3D" id="3.30.710.10">
    <property type="entry name" value="Potassium Channel Kv1.1, Chain A"/>
    <property type="match status" value="1"/>
</dbReference>
<dbReference type="HOGENOM" id="CLU_614268_0_0_1"/>
<keyword evidence="3" id="KW-0804">Transcription</keyword>
<dbReference type="InParanoid" id="G0MMC3"/>
<evidence type="ECO:0000313" key="8">
    <source>
        <dbReference type="EMBL" id="EGT37549.1"/>
    </source>
</evidence>
<dbReference type="SMART" id="SM00425">
    <property type="entry name" value="TBOX"/>
    <property type="match status" value="1"/>
</dbReference>
<organism evidence="9">
    <name type="scientific">Caenorhabditis brenneri</name>
    <name type="common">Nematode worm</name>
    <dbReference type="NCBI Taxonomy" id="135651"/>
    <lineage>
        <taxon>Eukaryota</taxon>
        <taxon>Metazoa</taxon>
        <taxon>Ecdysozoa</taxon>
        <taxon>Nematoda</taxon>
        <taxon>Chromadorea</taxon>
        <taxon>Rhabditida</taxon>
        <taxon>Rhabditina</taxon>
        <taxon>Rhabditomorpha</taxon>
        <taxon>Rhabditoidea</taxon>
        <taxon>Rhabditidae</taxon>
        <taxon>Peloderinae</taxon>
        <taxon>Caenorhabditis</taxon>
    </lineage>
</organism>
<dbReference type="STRING" id="135651.G0MMC3"/>
<dbReference type="InterPro" id="IPR011333">
    <property type="entry name" value="SKP1/BTB/POZ_sf"/>
</dbReference>
<evidence type="ECO:0000256" key="3">
    <source>
        <dbReference type="ARBA" id="ARBA00023163"/>
    </source>
</evidence>
<feature type="domain" description="T-box" evidence="7">
    <location>
        <begin position="14"/>
        <end position="70"/>
    </location>
</feature>
<dbReference type="Gene3D" id="2.60.40.820">
    <property type="entry name" value="Transcription factor, T-box"/>
    <property type="match status" value="1"/>
</dbReference>
<protein>
    <recommendedName>
        <fullName evidence="7">T-box domain-containing protein</fullName>
    </recommendedName>
</protein>
<dbReference type="EMBL" id="GL379802">
    <property type="protein sequence ID" value="EGT37549.1"/>
    <property type="molecule type" value="Genomic_DNA"/>
</dbReference>
<evidence type="ECO:0000256" key="5">
    <source>
        <dbReference type="PROSITE-ProRule" id="PRU00201"/>
    </source>
</evidence>
<dbReference type="GO" id="GO:0005634">
    <property type="term" value="C:nucleus"/>
    <property type="evidence" value="ECO:0007669"/>
    <property type="project" value="UniProtKB-SubCell"/>
</dbReference>
<sequence>MDSEVSKSGVRVELADKTIWKKFYPNTEMITKKVGGRIIFPHLEYKIKGLQADCRYKIYLFVERADNENWAGKEVKTEVPGAIPMNSLFDNTHPTPVEPAPSRNSTYSASNSSTPASVTPPAGEPTWEAPSPVLFNQKNPFSYSVTFQNYGQFALWSMENSTANSIFDKLWYASLYKNDENGIDIQICRNYQSNPRVEFMYQVIFKHSFNIRKKKIIRGIINSNCQSDRYTVTLKIPKFFFTGFCALGYNLWDFQAVSYTIIDTCSIRRVNFEENLFGKSESVLAEENELYVPIEVIISESVNSIIHGFQFVSEHAPKLARKIRKDQISYRLQTNLELLLQIMHGVQIPLEEKNVKALLKLSDKYKVLNVKRYCEKQLIWRYNFEFSETRKFKIACKYNLNILMNQVLRNVKTAKKLAKLASIAIEMESMDTNISKILIAKMYQIS</sequence>
<comment type="caution">
    <text evidence="5">Lacks conserved residue(s) required for the propagation of feature annotation.</text>
</comment>
<dbReference type="GO" id="GO:0003677">
    <property type="term" value="F:DNA binding"/>
    <property type="evidence" value="ECO:0007669"/>
    <property type="project" value="UniProtKB-UniRule"/>
</dbReference>
<dbReference type="Pfam" id="PF00651">
    <property type="entry name" value="BTB"/>
    <property type="match status" value="1"/>
</dbReference>
<keyword evidence="9" id="KW-1185">Reference proteome</keyword>
<dbReference type="eggNOG" id="KOG3585">
    <property type="taxonomic scope" value="Eukaryota"/>
</dbReference>